<comment type="subcellular location">
    <subcellularLocation>
        <location evidence="1">Nucleus</location>
    </subcellularLocation>
</comment>
<name>A0AAD1ZTJ1_9LAMI</name>
<keyword evidence="2" id="KW-0936">Ethylene signaling pathway</keyword>
<organism evidence="10 11">
    <name type="scientific">Fraxinus pennsylvanica</name>
    <dbReference type="NCBI Taxonomy" id="56036"/>
    <lineage>
        <taxon>Eukaryota</taxon>
        <taxon>Viridiplantae</taxon>
        <taxon>Streptophyta</taxon>
        <taxon>Embryophyta</taxon>
        <taxon>Tracheophyta</taxon>
        <taxon>Spermatophyta</taxon>
        <taxon>Magnoliopsida</taxon>
        <taxon>eudicotyledons</taxon>
        <taxon>Gunneridae</taxon>
        <taxon>Pentapetalae</taxon>
        <taxon>asterids</taxon>
        <taxon>lamiids</taxon>
        <taxon>Lamiales</taxon>
        <taxon>Oleaceae</taxon>
        <taxon>Oleeae</taxon>
        <taxon>Fraxinus</taxon>
    </lineage>
</organism>
<dbReference type="Gene3D" id="3.30.730.10">
    <property type="entry name" value="AP2/ERF domain"/>
    <property type="match status" value="1"/>
</dbReference>
<protein>
    <recommendedName>
        <fullName evidence="9">AP2/ERF domain-containing protein</fullName>
    </recommendedName>
</protein>
<dbReference type="CDD" id="cd00018">
    <property type="entry name" value="AP2"/>
    <property type="match status" value="1"/>
</dbReference>
<evidence type="ECO:0000256" key="7">
    <source>
        <dbReference type="ARBA" id="ARBA00023163"/>
    </source>
</evidence>
<dbReference type="InterPro" id="IPR016177">
    <property type="entry name" value="DNA-bd_dom_sf"/>
</dbReference>
<dbReference type="GO" id="GO:0009873">
    <property type="term" value="P:ethylene-activated signaling pathway"/>
    <property type="evidence" value="ECO:0007669"/>
    <property type="project" value="UniProtKB-KW"/>
</dbReference>
<dbReference type="InterPro" id="IPR001471">
    <property type="entry name" value="AP2/ERF_dom"/>
</dbReference>
<evidence type="ECO:0000256" key="3">
    <source>
        <dbReference type="ARBA" id="ARBA00022821"/>
    </source>
</evidence>
<dbReference type="GO" id="GO:0003700">
    <property type="term" value="F:DNA-binding transcription factor activity"/>
    <property type="evidence" value="ECO:0007669"/>
    <property type="project" value="InterPro"/>
</dbReference>
<sequence>MANPAEVSAIEQIRMHLLGEFYPTELSFAADIERTSSVNSSVSSSQSEYAVSISDYFMDLEQNELDFSDFSSPESVDLVQNQLNPPIIDLNTPKAQTLTERKPSSKIELPVVKKVDMIDFSESTQSNSVQANSAVEEKNHYRGVRRRRWGKYAAEIRDPMRRGSRVWLGTFDTAIEGAKAYDRAAFKMRGSKAILNFPLDIQNEVYESDATVDVGRKRQREAEQVEEKKSIKLETTVTNEMMQRPLTPSCLSSVWDQFGYPQLLVT</sequence>
<dbReference type="AlphaFoldDB" id="A0AAD1ZTJ1"/>
<dbReference type="InterPro" id="IPR044808">
    <property type="entry name" value="ERF_plant"/>
</dbReference>
<dbReference type="InterPro" id="IPR036955">
    <property type="entry name" value="AP2/ERF_dom_sf"/>
</dbReference>
<proteinExistence type="predicted"/>
<evidence type="ECO:0000256" key="4">
    <source>
        <dbReference type="ARBA" id="ARBA00023015"/>
    </source>
</evidence>
<keyword evidence="7" id="KW-0804">Transcription</keyword>
<keyword evidence="3" id="KW-0611">Plant defense</keyword>
<evidence type="ECO:0000259" key="9">
    <source>
        <dbReference type="PROSITE" id="PS51032"/>
    </source>
</evidence>
<dbReference type="Pfam" id="PF00847">
    <property type="entry name" value="AP2"/>
    <property type="match status" value="1"/>
</dbReference>
<dbReference type="PRINTS" id="PR00367">
    <property type="entry name" value="ETHRSPELEMNT"/>
</dbReference>
<dbReference type="EMBL" id="OU503049">
    <property type="protein sequence ID" value="CAI9775576.1"/>
    <property type="molecule type" value="Genomic_DNA"/>
</dbReference>
<dbReference type="SMART" id="SM00380">
    <property type="entry name" value="AP2"/>
    <property type="match status" value="1"/>
</dbReference>
<dbReference type="GO" id="GO:0000976">
    <property type="term" value="F:transcription cis-regulatory region binding"/>
    <property type="evidence" value="ECO:0007669"/>
    <property type="project" value="UniProtKB-ARBA"/>
</dbReference>
<keyword evidence="11" id="KW-1185">Reference proteome</keyword>
<dbReference type="PANTHER" id="PTHR31190:SF499">
    <property type="entry name" value="ETHYLENE-RESPONSIVE TRANSCRIPTION FACTOR ERF105"/>
    <property type="match status" value="1"/>
</dbReference>
<dbReference type="GO" id="GO:0006952">
    <property type="term" value="P:defense response"/>
    <property type="evidence" value="ECO:0007669"/>
    <property type="project" value="UniProtKB-KW"/>
</dbReference>
<gene>
    <name evidence="10" type="ORF">FPE_LOCUS23006</name>
</gene>
<evidence type="ECO:0000256" key="8">
    <source>
        <dbReference type="ARBA" id="ARBA00023242"/>
    </source>
</evidence>
<accession>A0AAD1ZTJ1</accession>
<keyword evidence="5" id="KW-0238">DNA-binding</keyword>
<dbReference type="PANTHER" id="PTHR31190">
    <property type="entry name" value="DNA-BINDING DOMAIN"/>
    <property type="match status" value="1"/>
</dbReference>
<keyword evidence="8" id="KW-0539">Nucleus</keyword>
<evidence type="ECO:0000256" key="2">
    <source>
        <dbReference type="ARBA" id="ARBA00022745"/>
    </source>
</evidence>
<evidence type="ECO:0000256" key="1">
    <source>
        <dbReference type="ARBA" id="ARBA00004123"/>
    </source>
</evidence>
<keyword evidence="6" id="KW-0010">Activator</keyword>
<evidence type="ECO:0000256" key="5">
    <source>
        <dbReference type="ARBA" id="ARBA00023125"/>
    </source>
</evidence>
<reference evidence="10" key="1">
    <citation type="submission" date="2023-05" db="EMBL/GenBank/DDBJ databases">
        <authorList>
            <person name="Huff M."/>
        </authorList>
    </citation>
    <scope>NUCLEOTIDE SEQUENCE</scope>
</reference>
<evidence type="ECO:0000313" key="10">
    <source>
        <dbReference type="EMBL" id="CAI9775576.1"/>
    </source>
</evidence>
<evidence type="ECO:0000256" key="6">
    <source>
        <dbReference type="ARBA" id="ARBA00023159"/>
    </source>
</evidence>
<dbReference type="PROSITE" id="PS51032">
    <property type="entry name" value="AP2_ERF"/>
    <property type="match status" value="1"/>
</dbReference>
<dbReference type="FunFam" id="3.30.730.10:FF:000001">
    <property type="entry name" value="Ethylene-responsive transcription factor 2"/>
    <property type="match status" value="1"/>
</dbReference>
<dbReference type="Proteomes" id="UP000834106">
    <property type="component" value="Chromosome 14"/>
</dbReference>
<evidence type="ECO:0000313" key="11">
    <source>
        <dbReference type="Proteomes" id="UP000834106"/>
    </source>
</evidence>
<keyword evidence="4" id="KW-0805">Transcription regulation</keyword>
<dbReference type="SUPFAM" id="SSF54171">
    <property type="entry name" value="DNA-binding domain"/>
    <property type="match status" value="1"/>
</dbReference>
<dbReference type="GO" id="GO:0005634">
    <property type="term" value="C:nucleus"/>
    <property type="evidence" value="ECO:0007669"/>
    <property type="project" value="UniProtKB-SubCell"/>
</dbReference>
<feature type="domain" description="AP2/ERF" evidence="9">
    <location>
        <begin position="140"/>
        <end position="198"/>
    </location>
</feature>